<gene>
    <name evidence="2" type="ORF">ACFSR2_08755</name>
</gene>
<dbReference type="RefSeq" id="WP_340235029.1">
    <property type="nucleotide sequence ID" value="NZ_JBBEWC010000003.1"/>
</dbReference>
<keyword evidence="1" id="KW-0472">Membrane</keyword>
<accession>A0ABW5J8F1</accession>
<comment type="caution">
    <text evidence="2">The sequence shown here is derived from an EMBL/GenBank/DDBJ whole genome shotgun (WGS) entry which is preliminary data.</text>
</comment>
<proteinExistence type="predicted"/>
<protein>
    <submittedName>
        <fullName evidence="2">YgaP-like transmembrane domain</fullName>
    </submittedName>
</protein>
<feature type="transmembrane region" description="Helical" evidence="1">
    <location>
        <begin position="34"/>
        <end position="56"/>
    </location>
</feature>
<keyword evidence="1" id="KW-1133">Transmembrane helix</keyword>
<feature type="transmembrane region" description="Helical" evidence="1">
    <location>
        <begin position="12"/>
        <end position="28"/>
    </location>
</feature>
<evidence type="ECO:0000313" key="2">
    <source>
        <dbReference type="EMBL" id="MFD2520970.1"/>
    </source>
</evidence>
<sequence length="68" mass="7655">MNTLLKNWDLLRIVRLVAGLVIIFMSIAENQIILSIIGVLLLIQAVLNFGCGPNGCDINSNRRYKRRS</sequence>
<name>A0ABW5J8F1_9BACT</name>
<evidence type="ECO:0000313" key="3">
    <source>
        <dbReference type="Proteomes" id="UP001597510"/>
    </source>
</evidence>
<evidence type="ECO:0000256" key="1">
    <source>
        <dbReference type="SAM" id="Phobius"/>
    </source>
</evidence>
<dbReference type="Proteomes" id="UP001597510">
    <property type="component" value="Unassembled WGS sequence"/>
</dbReference>
<keyword evidence="1" id="KW-0812">Transmembrane</keyword>
<reference evidence="3" key="1">
    <citation type="journal article" date="2019" name="Int. J. Syst. Evol. Microbiol.">
        <title>The Global Catalogue of Microorganisms (GCM) 10K type strain sequencing project: providing services to taxonomists for standard genome sequencing and annotation.</title>
        <authorList>
            <consortium name="The Broad Institute Genomics Platform"/>
            <consortium name="The Broad Institute Genome Sequencing Center for Infectious Disease"/>
            <person name="Wu L."/>
            <person name="Ma J."/>
        </authorList>
    </citation>
    <scope>NUCLEOTIDE SEQUENCE [LARGE SCALE GENOMIC DNA]</scope>
    <source>
        <strain evidence="3">KCTC 52344</strain>
    </source>
</reference>
<dbReference type="EMBL" id="JBHULC010000008">
    <property type="protein sequence ID" value="MFD2520970.1"/>
    <property type="molecule type" value="Genomic_DNA"/>
</dbReference>
<keyword evidence="3" id="KW-1185">Reference proteome</keyword>
<organism evidence="2 3">
    <name type="scientific">Emticicia soli</name>
    <dbReference type="NCBI Taxonomy" id="2027878"/>
    <lineage>
        <taxon>Bacteria</taxon>
        <taxon>Pseudomonadati</taxon>
        <taxon>Bacteroidota</taxon>
        <taxon>Cytophagia</taxon>
        <taxon>Cytophagales</taxon>
        <taxon>Leadbetterellaceae</taxon>
        <taxon>Emticicia</taxon>
    </lineage>
</organism>